<keyword evidence="1" id="KW-0784">Thiamine biosynthesis</keyword>
<dbReference type="InterPro" id="IPR036676">
    <property type="entry name" value="PurM-like_C_sf"/>
</dbReference>
<keyword evidence="1" id="KW-0479">Metal-binding</keyword>
<evidence type="ECO:0000313" key="3">
    <source>
        <dbReference type="EMBL" id="GMA27803.1"/>
    </source>
</evidence>
<dbReference type="CDD" id="cd02194">
    <property type="entry name" value="ThiL"/>
    <property type="match status" value="1"/>
</dbReference>
<comment type="function">
    <text evidence="1">Catalyzes the ATP-dependent phosphorylation of thiamine-monophosphate (TMP) to form thiamine-pyrophosphate (TPP), the active form of vitamin B1.</text>
</comment>
<comment type="catalytic activity">
    <reaction evidence="1">
        <text>thiamine phosphate + ATP = thiamine diphosphate + ADP</text>
        <dbReference type="Rhea" id="RHEA:15913"/>
        <dbReference type="ChEBI" id="CHEBI:30616"/>
        <dbReference type="ChEBI" id="CHEBI:37575"/>
        <dbReference type="ChEBI" id="CHEBI:58937"/>
        <dbReference type="ChEBI" id="CHEBI:456216"/>
        <dbReference type="EC" id="2.7.4.16"/>
    </reaction>
</comment>
<feature type="binding site" evidence="1">
    <location>
        <position position="237"/>
    </location>
    <ligand>
        <name>Mg(2+)</name>
        <dbReference type="ChEBI" id="CHEBI:18420"/>
        <label>3</label>
    </ligand>
</feature>
<dbReference type="Gene3D" id="3.30.1330.10">
    <property type="entry name" value="PurM-like, N-terminal domain"/>
    <property type="match status" value="1"/>
</dbReference>
<dbReference type="HAMAP" id="MF_02128">
    <property type="entry name" value="TMP_kinase"/>
    <property type="match status" value="1"/>
</dbReference>
<reference evidence="3 4" key="1">
    <citation type="journal article" date="2014" name="Int. J. Syst. Evol. Microbiol.">
        <title>Complete genome sequence of Corynebacterium casei LMG S-19264T (=DSM 44701T), isolated from a smear-ripened cheese.</title>
        <authorList>
            <consortium name="US DOE Joint Genome Institute (JGI-PGF)"/>
            <person name="Walter F."/>
            <person name="Albersmeier A."/>
            <person name="Kalinowski J."/>
            <person name="Ruckert C."/>
        </authorList>
    </citation>
    <scope>NUCLEOTIDE SEQUENCE [LARGE SCALE GENOMIC DNA]</scope>
    <source>
        <strain evidence="3 4">NBRC 112289</strain>
    </source>
</reference>
<feature type="binding site" evidence="1">
    <location>
        <position position="325"/>
    </location>
    <ligand>
        <name>substrate</name>
    </ligand>
</feature>
<keyword evidence="1" id="KW-0460">Magnesium</keyword>
<protein>
    <recommendedName>
        <fullName evidence="1">Thiamine-monophosphate kinase</fullName>
        <shortName evidence="1">TMP kinase</shortName>
        <shortName evidence="1">Thiamine-phosphate kinase</shortName>
        <ecNumber evidence="1">2.7.4.16</ecNumber>
    </recommendedName>
</protein>
<dbReference type="GO" id="GO:0009228">
    <property type="term" value="P:thiamine biosynthetic process"/>
    <property type="evidence" value="ECO:0007669"/>
    <property type="project" value="UniProtKB-KW"/>
</dbReference>
<gene>
    <name evidence="1 3" type="primary">thiL</name>
    <name evidence="3" type="ORF">GCM10025874_10560</name>
</gene>
<proteinExistence type="inferred from homology"/>
<feature type="binding site" evidence="1">
    <location>
        <position position="54"/>
    </location>
    <ligand>
        <name>Mg(2+)</name>
        <dbReference type="ChEBI" id="CHEBI:18420"/>
        <label>1</label>
    </ligand>
</feature>
<organism evidence="3 4">
    <name type="scientific">Arenivirga flava</name>
    <dbReference type="NCBI Taxonomy" id="1930060"/>
    <lineage>
        <taxon>Bacteria</taxon>
        <taxon>Bacillati</taxon>
        <taxon>Actinomycetota</taxon>
        <taxon>Actinomycetes</taxon>
        <taxon>Micrococcales</taxon>
        <taxon>Microbacteriaceae</taxon>
        <taxon>Arenivirga</taxon>
    </lineage>
</organism>
<dbReference type="InterPro" id="IPR036921">
    <property type="entry name" value="PurM-like_N_sf"/>
</dbReference>
<dbReference type="GO" id="GO:0009030">
    <property type="term" value="F:thiamine-phosphate kinase activity"/>
    <property type="evidence" value="ECO:0007669"/>
    <property type="project" value="UniProtKB-UniRule"/>
</dbReference>
<dbReference type="EMBL" id="BSUL01000001">
    <property type="protein sequence ID" value="GMA27803.1"/>
    <property type="molecule type" value="Genomic_DNA"/>
</dbReference>
<dbReference type="GO" id="GO:0009229">
    <property type="term" value="P:thiamine diphosphate biosynthetic process"/>
    <property type="evidence" value="ECO:0007669"/>
    <property type="project" value="UniProtKB-UniRule"/>
</dbReference>
<keyword evidence="1" id="KW-0547">Nucleotide-binding</keyword>
<sequence length="336" mass="33378">MERSGDDGTLGGLGELAVLERITRRLPAAQGALLGPGDDAAVVAAPDGRFVTTTDLMVHGPDFRLAWSSGHDLGWKIAAANLADVAAMGAVPSGLLVGLAAPTSTPIALLEAIADGLRDACEALAPGCGVVGGDLSASASLTLAVTAFGDLEGRAPVRRDGASPGQVVAVAGPLGRAALGLRLLFSEGVDGSGEPDAALASRLRERHPSWVGAQLAPQPPIAAGRAAALAGATAMLDLSDGLALDARRVIRASGVGIDLAAAAVRALAPQVADGLELALAGGEDHSLLAVLPDGAELPHGFTRIGRTVPGDELTVDGAPVDLSGWDPYAGWDGGVG</sequence>
<dbReference type="NCBIfam" id="TIGR01379">
    <property type="entry name" value="thiL"/>
    <property type="match status" value="1"/>
</dbReference>
<dbReference type="Pfam" id="PF00586">
    <property type="entry name" value="AIRS"/>
    <property type="match status" value="1"/>
</dbReference>
<feature type="binding site" evidence="1">
    <location>
        <position position="134"/>
    </location>
    <ligand>
        <name>Mg(2+)</name>
        <dbReference type="ChEBI" id="CHEBI:18420"/>
        <label>1</label>
    </ligand>
</feature>
<dbReference type="RefSeq" id="WP_284230694.1">
    <property type="nucleotide sequence ID" value="NZ_BSUL01000001.1"/>
</dbReference>
<name>A0AA37UET5_9MICO</name>
<dbReference type="EC" id="2.7.4.16" evidence="1"/>
<feature type="binding site" evidence="1">
    <location>
        <position position="55"/>
    </location>
    <ligand>
        <name>Mg(2+)</name>
        <dbReference type="ChEBI" id="CHEBI:18420"/>
        <label>1</label>
    </ligand>
</feature>
<feature type="binding site" evidence="1">
    <location>
        <begin position="133"/>
        <end position="134"/>
    </location>
    <ligand>
        <name>ATP</name>
        <dbReference type="ChEBI" id="CHEBI:30616"/>
    </ligand>
</feature>
<dbReference type="SUPFAM" id="SSF55326">
    <property type="entry name" value="PurM N-terminal domain-like"/>
    <property type="match status" value="1"/>
</dbReference>
<feature type="domain" description="PurM-like N-terminal" evidence="2">
    <location>
        <begin position="37"/>
        <end position="149"/>
    </location>
</feature>
<feature type="binding site" evidence="1">
    <location>
        <position position="159"/>
    </location>
    <ligand>
        <name>ATP</name>
        <dbReference type="ChEBI" id="CHEBI:30616"/>
    </ligand>
</feature>
<dbReference type="InterPro" id="IPR016188">
    <property type="entry name" value="PurM-like_N"/>
</dbReference>
<dbReference type="AlphaFoldDB" id="A0AA37UET5"/>
<evidence type="ECO:0000256" key="1">
    <source>
        <dbReference type="HAMAP-Rule" id="MF_02128"/>
    </source>
</evidence>
<feature type="binding site" evidence="1">
    <location>
        <position position="39"/>
    </location>
    <ligand>
        <name>Mg(2+)</name>
        <dbReference type="ChEBI" id="CHEBI:18420"/>
        <label>3</label>
    </ligand>
</feature>
<dbReference type="Gene3D" id="3.90.650.10">
    <property type="entry name" value="PurM-like C-terminal domain"/>
    <property type="match status" value="1"/>
</dbReference>
<keyword evidence="4" id="KW-1185">Reference proteome</keyword>
<dbReference type="GO" id="GO:0000287">
    <property type="term" value="F:magnesium ion binding"/>
    <property type="evidence" value="ECO:0007669"/>
    <property type="project" value="UniProtKB-UniRule"/>
</dbReference>
<feature type="binding site" evidence="1">
    <location>
        <position position="84"/>
    </location>
    <ligand>
        <name>Mg(2+)</name>
        <dbReference type="ChEBI" id="CHEBI:18420"/>
        <label>4</label>
    </ligand>
</feature>
<comment type="similarity">
    <text evidence="1">Belongs to the thiamine-monophosphate kinase family.</text>
</comment>
<keyword evidence="1 3" id="KW-0418">Kinase</keyword>
<comment type="pathway">
    <text evidence="1">Cofactor biosynthesis; thiamine diphosphate biosynthesis; thiamine diphosphate from thiamine phosphate: step 1/1.</text>
</comment>
<comment type="miscellaneous">
    <text evidence="1">Reaction mechanism of ThiL seems to utilize a direct, inline transfer of the gamma-phosphate of ATP to TMP rather than a phosphorylated enzyme intermediate.</text>
</comment>
<dbReference type="PANTHER" id="PTHR30270">
    <property type="entry name" value="THIAMINE-MONOPHOSPHATE KINASE"/>
    <property type="match status" value="1"/>
</dbReference>
<keyword evidence="1" id="KW-0067">ATP-binding</keyword>
<dbReference type="Proteomes" id="UP001157160">
    <property type="component" value="Unassembled WGS sequence"/>
</dbReference>
<dbReference type="GO" id="GO:0005524">
    <property type="term" value="F:ATP binding"/>
    <property type="evidence" value="ECO:0007669"/>
    <property type="project" value="UniProtKB-UniRule"/>
</dbReference>
<feature type="binding site" evidence="1">
    <location>
        <position position="84"/>
    </location>
    <ligand>
        <name>Mg(2+)</name>
        <dbReference type="ChEBI" id="CHEBI:18420"/>
        <label>3</label>
    </ligand>
</feature>
<comment type="caution">
    <text evidence="1">Lacks conserved residue(s) required for the propagation of feature annotation.</text>
</comment>
<evidence type="ECO:0000259" key="2">
    <source>
        <dbReference type="Pfam" id="PF00586"/>
    </source>
</evidence>
<feature type="binding site" evidence="1">
    <location>
        <position position="239"/>
    </location>
    <ligand>
        <name>ATP</name>
        <dbReference type="ChEBI" id="CHEBI:30616"/>
    </ligand>
</feature>
<feature type="binding site" evidence="1">
    <location>
        <position position="240"/>
    </location>
    <ligand>
        <name>Mg(2+)</name>
        <dbReference type="ChEBI" id="CHEBI:18420"/>
        <label>5</label>
    </ligand>
</feature>
<accession>A0AA37UET5</accession>
<evidence type="ECO:0000313" key="4">
    <source>
        <dbReference type="Proteomes" id="UP001157160"/>
    </source>
</evidence>
<dbReference type="PANTHER" id="PTHR30270:SF0">
    <property type="entry name" value="THIAMINE-MONOPHOSPHATE KINASE"/>
    <property type="match status" value="1"/>
</dbReference>
<feature type="binding site" evidence="1">
    <location>
        <position position="53"/>
    </location>
    <ligand>
        <name>Mg(2+)</name>
        <dbReference type="ChEBI" id="CHEBI:18420"/>
        <label>4</label>
    </ligand>
</feature>
<comment type="caution">
    <text evidence="3">The sequence shown here is derived from an EMBL/GenBank/DDBJ whole genome shotgun (WGS) entry which is preliminary data.</text>
</comment>
<feature type="binding site" evidence="1">
    <location>
        <position position="39"/>
    </location>
    <ligand>
        <name>Mg(2+)</name>
        <dbReference type="ChEBI" id="CHEBI:18420"/>
        <label>4</label>
    </ligand>
</feature>
<keyword evidence="1" id="KW-0808">Transferase</keyword>
<dbReference type="PIRSF" id="PIRSF005303">
    <property type="entry name" value="Thiam_monoph_kin"/>
    <property type="match status" value="1"/>
</dbReference>
<dbReference type="InterPro" id="IPR006283">
    <property type="entry name" value="ThiL-like"/>
</dbReference>
<dbReference type="SUPFAM" id="SSF56042">
    <property type="entry name" value="PurM C-terminal domain-like"/>
    <property type="match status" value="1"/>
</dbReference>
<feature type="binding site" evidence="1">
    <location>
        <position position="62"/>
    </location>
    <ligand>
        <name>substrate</name>
    </ligand>
</feature>
<feature type="binding site" evidence="1">
    <location>
        <position position="84"/>
    </location>
    <ligand>
        <name>Mg(2+)</name>
        <dbReference type="ChEBI" id="CHEBI:18420"/>
        <label>2</label>
    </ligand>
</feature>
<feature type="binding site" evidence="1">
    <location>
        <position position="283"/>
    </location>
    <ligand>
        <name>substrate</name>
    </ligand>
</feature>
<feature type="binding site" evidence="1">
    <location>
        <position position="55"/>
    </location>
    <ligand>
        <name>Mg(2+)</name>
        <dbReference type="ChEBI" id="CHEBI:18420"/>
        <label>2</label>
    </ligand>
</feature>